<feature type="region of interest" description="Disordered" evidence="1">
    <location>
        <begin position="47"/>
        <end position="71"/>
    </location>
</feature>
<dbReference type="HOGENOM" id="CLU_2736997_0_0_6"/>
<sequence length="71" mass="7915">MDPDLENARANGFHRPAIVGLFTLLQQIQLETGGPTGIFRERPEIPQRAPDKHHILVPGHRTSPVNNQEQG</sequence>
<dbReference type="Proteomes" id="UP000013940">
    <property type="component" value="Chromosome"/>
</dbReference>
<dbReference type="KEGG" id="pprc:PFLCHA0_c60730"/>
<gene>
    <name evidence="2" type="ORF">PFLCHA0_c60730</name>
</gene>
<dbReference type="EMBL" id="CP003190">
    <property type="protein sequence ID" value="AGL87801.1"/>
    <property type="molecule type" value="Genomic_DNA"/>
</dbReference>
<accession>A0A2C9EW54</accession>
<organism evidence="2 3">
    <name type="scientific">Pseudomonas protegens (strain DSM 19095 / LMG 27888 / CFBP 6595 / CHA0)</name>
    <dbReference type="NCBI Taxonomy" id="1124983"/>
    <lineage>
        <taxon>Bacteria</taxon>
        <taxon>Pseudomonadati</taxon>
        <taxon>Pseudomonadota</taxon>
        <taxon>Gammaproteobacteria</taxon>
        <taxon>Pseudomonadales</taxon>
        <taxon>Pseudomonadaceae</taxon>
        <taxon>Pseudomonas</taxon>
    </lineage>
</organism>
<proteinExistence type="predicted"/>
<evidence type="ECO:0000313" key="3">
    <source>
        <dbReference type="Proteomes" id="UP000013940"/>
    </source>
</evidence>
<name>A0A2C9EW54_PSEPH</name>
<evidence type="ECO:0000313" key="2">
    <source>
        <dbReference type="EMBL" id="AGL87801.1"/>
    </source>
</evidence>
<protein>
    <submittedName>
        <fullName evidence="2">Uncharacterized protein</fullName>
    </submittedName>
</protein>
<reference evidence="3" key="1">
    <citation type="journal article" date="2014" name="Genome Announc.">
        <title>Full-genome sequence of the plant growth-promoting bacterium Pseudomonas protegens CHA0.</title>
        <authorList>
            <person name="Jousset A."/>
            <person name="Schuldes J."/>
            <person name="Keel C."/>
            <person name="Maurhofer M."/>
            <person name="Daniel R."/>
            <person name="Scheu S."/>
            <person name="Thuermer A."/>
        </authorList>
    </citation>
    <scope>NUCLEOTIDE SEQUENCE [LARGE SCALE GENOMIC DNA]</scope>
    <source>
        <strain evidence="3">DSM 19095 / LMG 27888 / CFBP 6595 / CHA0</strain>
    </source>
</reference>
<evidence type="ECO:0000256" key="1">
    <source>
        <dbReference type="SAM" id="MobiDB-lite"/>
    </source>
</evidence>
<dbReference type="AlphaFoldDB" id="A0A2C9EW54"/>